<accession>M3JUL3</accession>
<comment type="caution">
    <text evidence="1">The sequence shown here is derived from an EMBL/GenBank/DDBJ whole genome shotgun (WGS) entry which is preliminary data.</text>
</comment>
<sequence length="53" mass="6092">MFAAQPSTTIKLTAAEKEQQIMNEIRQNAINNQYEHKYQGSLFGDIFGIAFRK</sequence>
<keyword evidence="2" id="KW-1185">Reference proteome</keyword>
<evidence type="ECO:0000313" key="2">
    <source>
        <dbReference type="Proteomes" id="UP000011777"/>
    </source>
</evidence>
<dbReference type="AlphaFoldDB" id="M3JUL3"/>
<reference evidence="1 2" key="1">
    <citation type="submission" date="2013-02" db="EMBL/GenBank/DDBJ databases">
        <title>Genome sequence of Candida maltosa Xu316, a potential industrial strain for xylitol and ethanol production.</title>
        <authorList>
            <person name="Yu J."/>
            <person name="Wang Q."/>
            <person name="Geng X."/>
            <person name="Bao W."/>
            <person name="He P."/>
            <person name="Cai J."/>
        </authorList>
    </citation>
    <scope>NUCLEOTIDE SEQUENCE [LARGE SCALE GENOMIC DNA]</scope>
    <source>
        <strain evidence="2">Xu316</strain>
    </source>
</reference>
<name>M3JUL3_CANMX</name>
<organism evidence="1 2">
    <name type="scientific">Candida maltosa (strain Xu316)</name>
    <name type="common">Yeast</name>
    <dbReference type="NCBI Taxonomy" id="1245528"/>
    <lineage>
        <taxon>Eukaryota</taxon>
        <taxon>Fungi</taxon>
        <taxon>Dikarya</taxon>
        <taxon>Ascomycota</taxon>
        <taxon>Saccharomycotina</taxon>
        <taxon>Pichiomycetes</taxon>
        <taxon>Debaryomycetaceae</taxon>
        <taxon>Candida/Lodderomyces clade</taxon>
        <taxon>Candida</taxon>
    </lineage>
</organism>
<gene>
    <name evidence="1" type="ORF">G210_3707</name>
</gene>
<protein>
    <submittedName>
        <fullName evidence="1">Uncharacterized protein</fullName>
    </submittedName>
</protein>
<dbReference type="EMBL" id="AOGT01002175">
    <property type="protein sequence ID" value="EMG46059.1"/>
    <property type="molecule type" value="Genomic_DNA"/>
</dbReference>
<dbReference type="Proteomes" id="UP000011777">
    <property type="component" value="Unassembled WGS sequence"/>
</dbReference>
<evidence type="ECO:0000313" key="1">
    <source>
        <dbReference type="EMBL" id="EMG46059.1"/>
    </source>
</evidence>
<dbReference type="HOGENOM" id="CLU_214029_0_0_1"/>
<proteinExistence type="predicted"/>
<dbReference type="OrthoDB" id="4010645at2759"/>